<reference evidence="1" key="1">
    <citation type="submission" date="2018-06" db="EMBL/GenBank/DDBJ databases">
        <authorList>
            <consortium name="Pathogen Informatics"/>
        </authorList>
    </citation>
    <scope>NUCLEOTIDE SEQUENCE</scope>
    <source>
        <strain evidence="1">NCTC11678</strain>
    </source>
</reference>
<proteinExistence type="predicted"/>
<sequence length="127" mass="14673">MLTHQIIQGEIDELKLVLTEKDLTIPSFWNCIWPGLTFMFWFLLSSYFSYGISDFSTGLDRISSMVFAAVVGIFSIIATANTRSLFLSLPESFRKKSLFFGFFSKEMQSLWSGYFYYIPMPGVFFCI</sequence>
<accession>A0A509A730</accession>
<organism evidence="1">
    <name type="scientific">Klebsiella pneumoniae</name>
    <dbReference type="NCBI Taxonomy" id="573"/>
    <lineage>
        <taxon>Bacteria</taxon>
        <taxon>Pseudomonadati</taxon>
        <taxon>Pseudomonadota</taxon>
        <taxon>Gammaproteobacteria</taxon>
        <taxon>Enterobacterales</taxon>
        <taxon>Enterobacteriaceae</taxon>
        <taxon>Klebsiella/Raoultella group</taxon>
        <taxon>Klebsiella</taxon>
        <taxon>Klebsiella pneumoniae complex</taxon>
    </lineage>
</organism>
<name>A0A509A730_KLEPN</name>
<dbReference type="EMBL" id="CABFNL010000003">
    <property type="protein sequence ID" value="VUA80519.1"/>
    <property type="molecule type" value="Genomic_DNA"/>
</dbReference>
<evidence type="ECO:0000313" key="1">
    <source>
        <dbReference type="EMBL" id="VUA80519.1"/>
    </source>
</evidence>
<protein>
    <submittedName>
        <fullName evidence="1">Conjugal transfer entry exclusion protein TraS</fullName>
    </submittedName>
</protein>
<dbReference type="AlphaFoldDB" id="A0A509A730"/>
<gene>
    <name evidence="1" type="ORF">NCTC11678_05269</name>
</gene>